<evidence type="ECO:0000313" key="1">
    <source>
        <dbReference type="EMBL" id="MFC4360529.1"/>
    </source>
</evidence>
<dbReference type="RefSeq" id="WP_267620788.1">
    <property type="nucleotide sequence ID" value="NZ_JAODIW010000005.1"/>
</dbReference>
<dbReference type="Proteomes" id="UP001595921">
    <property type="component" value="Unassembled WGS sequence"/>
</dbReference>
<dbReference type="EMBL" id="JBHSDS010000017">
    <property type="protein sequence ID" value="MFC4360529.1"/>
    <property type="molecule type" value="Genomic_DNA"/>
</dbReference>
<reference evidence="1 2" key="1">
    <citation type="journal article" date="2019" name="Int. J. Syst. Evol. Microbiol.">
        <title>The Global Catalogue of Microorganisms (GCM) 10K type strain sequencing project: providing services to taxonomists for standard genome sequencing and annotation.</title>
        <authorList>
            <consortium name="The Broad Institute Genomics Platform"/>
            <consortium name="The Broad Institute Genome Sequencing Center for Infectious Disease"/>
            <person name="Wu L."/>
            <person name="Ma J."/>
        </authorList>
    </citation>
    <scope>NUCLEOTIDE SEQUENCE [LARGE SCALE GENOMIC DNA]</scope>
    <source>
        <strain evidence="1 2">CGMCC 1.12553</strain>
    </source>
</reference>
<evidence type="ECO:0000313" key="2">
    <source>
        <dbReference type="Proteomes" id="UP001595921"/>
    </source>
</evidence>
<sequence>MAVWVHVAIIVVCDDCGRGYDWMDFRGERDPHGSRPIQCPNCYAYLGRTEQGTSSRP</sequence>
<comment type="caution">
    <text evidence="1">The sequence shown here is derived from an EMBL/GenBank/DDBJ whole genome shotgun (WGS) entry which is preliminary data.</text>
</comment>
<keyword evidence="2" id="KW-1185">Reference proteome</keyword>
<evidence type="ECO:0008006" key="3">
    <source>
        <dbReference type="Google" id="ProtNLM"/>
    </source>
</evidence>
<proteinExistence type="predicted"/>
<dbReference type="AlphaFoldDB" id="A0ABD5PJF7"/>
<gene>
    <name evidence="1" type="ORF">ACFO0N_21490</name>
</gene>
<accession>A0ABD5PJF7</accession>
<protein>
    <recommendedName>
        <fullName evidence="3">Small CPxCG-related zinc finger protein</fullName>
    </recommendedName>
</protein>
<organism evidence="1 2">
    <name type="scientific">Halobium salinum</name>
    <dbReference type="NCBI Taxonomy" id="1364940"/>
    <lineage>
        <taxon>Archaea</taxon>
        <taxon>Methanobacteriati</taxon>
        <taxon>Methanobacteriota</taxon>
        <taxon>Stenosarchaea group</taxon>
        <taxon>Halobacteria</taxon>
        <taxon>Halobacteriales</taxon>
        <taxon>Haloferacaceae</taxon>
        <taxon>Halobium</taxon>
    </lineage>
</organism>
<name>A0ABD5PJF7_9EURY</name>